<evidence type="ECO:0000256" key="1">
    <source>
        <dbReference type="ARBA" id="ARBA00023015"/>
    </source>
</evidence>
<dbReference type="EMBL" id="AZRA01000011">
    <property type="protein sequence ID" value="KDB53883.1"/>
    <property type="molecule type" value="Genomic_DNA"/>
</dbReference>
<gene>
    <name evidence="5" type="ORF">X805_05150</name>
</gene>
<dbReference type="RefSeq" id="WP_037477896.1">
    <property type="nucleotide sequence ID" value="NZ_AZRA01000011.1"/>
</dbReference>
<organism evidence="5 6">
    <name type="scientific">Sphaerotilus natans subsp. natans DSM 6575</name>
    <dbReference type="NCBI Taxonomy" id="1286631"/>
    <lineage>
        <taxon>Bacteria</taxon>
        <taxon>Pseudomonadati</taxon>
        <taxon>Pseudomonadota</taxon>
        <taxon>Betaproteobacteria</taxon>
        <taxon>Burkholderiales</taxon>
        <taxon>Sphaerotilaceae</taxon>
        <taxon>Sphaerotilus</taxon>
    </lineage>
</organism>
<dbReference type="InterPro" id="IPR010982">
    <property type="entry name" value="Lambda_DNA-bd_dom_sf"/>
</dbReference>
<dbReference type="CDD" id="cd01392">
    <property type="entry name" value="HTH_LacI"/>
    <property type="match status" value="1"/>
</dbReference>
<dbReference type="PROSITE" id="PS00356">
    <property type="entry name" value="HTH_LACI_1"/>
    <property type="match status" value="1"/>
</dbReference>
<accession>A0A059KRZ4</accession>
<dbReference type="SUPFAM" id="SSF53822">
    <property type="entry name" value="Periplasmic binding protein-like I"/>
    <property type="match status" value="1"/>
</dbReference>
<dbReference type="CDD" id="cd06307">
    <property type="entry name" value="PBP1_sugar_binding"/>
    <property type="match status" value="1"/>
</dbReference>
<protein>
    <recommendedName>
        <fullName evidence="4">HTH lacI-type domain-containing protein</fullName>
    </recommendedName>
</protein>
<dbReference type="Gene3D" id="1.10.260.40">
    <property type="entry name" value="lambda repressor-like DNA-binding domains"/>
    <property type="match status" value="1"/>
</dbReference>
<dbReference type="Pfam" id="PF00356">
    <property type="entry name" value="LacI"/>
    <property type="match status" value="1"/>
</dbReference>
<dbReference type="SMART" id="SM00354">
    <property type="entry name" value="HTH_LACI"/>
    <property type="match status" value="1"/>
</dbReference>
<dbReference type="InterPro" id="IPR028082">
    <property type="entry name" value="Peripla_BP_I"/>
</dbReference>
<evidence type="ECO:0000313" key="5">
    <source>
        <dbReference type="EMBL" id="KDB53883.1"/>
    </source>
</evidence>
<dbReference type="Gene3D" id="3.40.50.2300">
    <property type="match status" value="2"/>
</dbReference>
<evidence type="ECO:0000256" key="3">
    <source>
        <dbReference type="ARBA" id="ARBA00023163"/>
    </source>
</evidence>
<keyword evidence="6" id="KW-1185">Reference proteome</keyword>
<dbReference type="PANTHER" id="PTHR30146">
    <property type="entry name" value="LACI-RELATED TRANSCRIPTIONAL REPRESSOR"/>
    <property type="match status" value="1"/>
</dbReference>
<dbReference type="GO" id="GO:0000976">
    <property type="term" value="F:transcription cis-regulatory region binding"/>
    <property type="evidence" value="ECO:0007669"/>
    <property type="project" value="TreeGrafter"/>
</dbReference>
<keyword evidence="2" id="KW-0238">DNA-binding</keyword>
<comment type="caution">
    <text evidence="5">The sequence shown here is derived from an EMBL/GenBank/DDBJ whole genome shotgun (WGS) entry which is preliminary data.</text>
</comment>
<sequence length="348" mass="36968">MARPTIRDLAERAGVSVATVNRVIGGGPVREATMQRVVEAARDIGFYGLGALQHRVEVAARGRQALAVVIQTAHRAFSARLAAALEAAAQQAARVPGAPALTLQVVQLEDLAPERVAALMREHAAQADALAVLAAEHPRVTGAIDEIVAAGVPVLALGSPLSARSRVGYVGLDSWKVGRTAAWALSHLCRRPGRVGLLVGTHRYRCHDLYESGLRSFLREHPGELELIEPLATFESDAIARELTETLLRTQPELCGLYVSGGGIGGVMAALRDRPPERARALVTVGHDLLESTRAGLLDGTLTFLISHPFERLAQETLAAMQRAQAAGAPAGGESVAVPFEIYTRENL</sequence>
<proteinExistence type="predicted"/>
<evidence type="ECO:0000313" key="6">
    <source>
        <dbReference type="Proteomes" id="UP000026714"/>
    </source>
</evidence>
<dbReference type="SUPFAM" id="SSF47413">
    <property type="entry name" value="lambda repressor-like DNA-binding domains"/>
    <property type="match status" value="1"/>
</dbReference>
<name>A0A059KRZ4_9BURK</name>
<reference evidence="5 6" key="1">
    <citation type="journal article" date="2014" name="FEMS Microbiol. Ecol.">
        <title>Sphaerotilus natans encrusted with nanoball-shaped Fe(III) oxide minerals formed by nitrate-reducing mixotrophic Fe(II) oxidation.</title>
        <authorList>
            <person name="Park S."/>
            <person name="Kim D.H."/>
            <person name="Lee J.H."/>
            <person name="Hur H.G."/>
        </authorList>
    </citation>
    <scope>NUCLEOTIDE SEQUENCE [LARGE SCALE GENOMIC DNA]</scope>
    <source>
        <strain evidence="5 6">DSM 6575</strain>
    </source>
</reference>
<dbReference type="eggNOG" id="COG1879">
    <property type="taxonomic scope" value="Bacteria"/>
</dbReference>
<dbReference type="InterPro" id="IPR025997">
    <property type="entry name" value="SBP_2_dom"/>
</dbReference>
<keyword evidence="3" id="KW-0804">Transcription</keyword>
<evidence type="ECO:0000259" key="4">
    <source>
        <dbReference type="PROSITE" id="PS50932"/>
    </source>
</evidence>
<feature type="domain" description="HTH lacI-type" evidence="4">
    <location>
        <begin position="4"/>
        <end position="46"/>
    </location>
</feature>
<dbReference type="Pfam" id="PF13407">
    <property type="entry name" value="Peripla_BP_4"/>
    <property type="match status" value="1"/>
</dbReference>
<keyword evidence="1" id="KW-0805">Transcription regulation</keyword>
<dbReference type="GO" id="GO:0003700">
    <property type="term" value="F:DNA-binding transcription factor activity"/>
    <property type="evidence" value="ECO:0007669"/>
    <property type="project" value="TreeGrafter"/>
</dbReference>
<dbReference type="Proteomes" id="UP000026714">
    <property type="component" value="Unassembled WGS sequence"/>
</dbReference>
<dbReference type="AlphaFoldDB" id="A0A059KRZ4"/>
<dbReference type="STRING" id="34103.SAMN05421778_10825"/>
<dbReference type="PROSITE" id="PS50932">
    <property type="entry name" value="HTH_LACI_2"/>
    <property type="match status" value="1"/>
</dbReference>
<evidence type="ECO:0000256" key="2">
    <source>
        <dbReference type="ARBA" id="ARBA00023125"/>
    </source>
</evidence>
<dbReference type="InterPro" id="IPR000843">
    <property type="entry name" value="HTH_LacI"/>
</dbReference>
<dbReference type="PANTHER" id="PTHR30146:SF152">
    <property type="entry name" value="TRANSCRIPTIONAL REGULATORY PROTEIN"/>
    <property type="match status" value="1"/>
</dbReference>